<feature type="compositionally biased region" description="Basic residues" evidence="5">
    <location>
        <begin position="345"/>
        <end position="356"/>
    </location>
</feature>
<evidence type="ECO:0000256" key="2">
    <source>
        <dbReference type="ARBA" id="ARBA00022771"/>
    </source>
</evidence>
<dbReference type="GO" id="GO:0008270">
    <property type="term" value="F:zinc ion binding"/>
    <property type="evidence" value="ECO:0007669"/>
    <property type="project" value="UniProtKB-KW"/>
</dbReference>
<dbReference type="PROSITE" id="PS50016">
    <property type="entry name" value="ZF_PHD_2"/>
    <property type="match status" value="1"/>
</dbReference>
<evidence type="ECO:0000256" key="1">
    <source>
        <dbReference type="ARBA" id="ARBA00022723"/>
    </source>
</evidence>
<keyword evidence="1" id="KW-0479">Metal-binding</keyword>
<gene>
    <name evidence="7" type="ORF">TrRE_jg5371</name>
</gene>
<evidence type="ECO:0000313" key="8">
    <source>
        <dbReference type="Proteomes" id="UP001165082"/>
    </source>
</evidence>
<feature type="domain" description="PHD-type" evidence="6">
    <location>
        <begin position="66"/>
        <end position="118"/>
    </location>
</feature>
<dbReference type="InterPro" id="IPR013083">
    <property type="entry name" value="Znf_RING/FYVE/PHD"/>
</dbReference>
<sequence length="747" mass="84395">MRTSEKGVFKNDWGADGDFVYCSFGTKKRAKRASELMVNPEHLRPVKKKTKLSLPPGFVPLYAVEKIVCGVCNMGDREDALMLCSSEHCASSTSIHYDCLGFDSIPKGDWFCSDCRILKLDSNFKGQHDTHWLPKDIIDYYEDEGKLYLVVEWVVGSTGVDPFSDEEFETTIGELGNNYGYGWMIAQFISKMARHWGSVGGILICSSAENKALRWVEDWTSRNPGGYRDCKDLAFWAEEKEWREKLTEEKWKEEERRKREVEEEERRKRELVEANEKEQEEANKNNGKKKEGGKKAKREEAKKKSKAPPTKRSARVNEQSVNEPTLDAGNSFAEESDDSFSPLPKRGRHLGSKNIKRASSAEPPEKPKRGRPLGSKNKNRASSASRVATKIPSTKTPSTKTPSTKTPSTKTPSTKISSTKTPSTKKQAAQKKPVTLGSGSILPAPLFKVSNGDDTSGGVFKPPNSKRFRSIALEFPSPDWTVLRSKDGRYRILHFLEPTHLYTSLAKARQYKDLMEGSGGGRGMSVRRNTGGGEREEDGKGIAGTDEEARVYLPSKIVGHKEKRGQLSLTVEWEVEDWWGPDVDPTSRENFKDLIDSIEKDQNIGFGWIVARYIRSQSRWFRGSPAEKAAVTWESTFTSIYGRDPFYWFDDDVEVSEEEEGEGEGDCGVEFDAYSSNDDDKLYAHCVPPGDSRRLISGYHIPESWSVTTCEDSILFLCKNKTRNVSFLTRRETLEYIKEHTPDELEI</sequence>
<evidence type="ECO:0000259" key="6">
    <source>
        <dbReference type="PROSITE" id="PS50016"/>
    </source>
</evidence>
<evidence type="ECO:0000256" key="5">
    <source>
        <dbReference type="SAM" id="MobiDB-lite"/>
    </source>
</evidence>
<dbReference type="Proteomes" id="UP001165082">
    <property type="component" value="Unassembled WGS sequence"/>
</dbReference>
<dbReference type="InterPro" id="IPR001965">
    <property type="entry name" value="Znf_PHD"/>
</dbReference>
<keyword evidence="2 4" id="KW-0863">Zinc-finger</keyword>
<evidence type="ECO:0000313" key="7">
    <source>
        <dbReference type="EMBL" id="GMH52529.1"/>
    </source>
</evidence>
<evidence type="ECO:0000256" key="4">
    <source>
        <dbReference type="PROSITE-ProRule" id="PRU00146"/>
    </source>
</evidence>
<organism evidence="7 8">
    <name type="scientific">Triparma retinervis</name>
    <dbReference type="NCBI Taxonomy" id="2557542"/>
    <lineage>
        <taxon>Eukaryota</taxon>
        <taxon>Sar</taxon>
        <taxon>Stramenopiles</taxon>
        <taxon>Ochrophyta</taxon>
        <taxon>Bolidophyceae</taxon>
        <taxon>Parmales</taxon>
        <taxon>Triparmaceae</taxon>
        <taxon>Triparma</taxon>
    </lineage>
</organism>
<dbReference type="OrthoDB" id="5411773at2759"/>
<dbReference type="Gene3D" id="3.30.40.10">
    <property type="entry name" value="Zinc/RING finger domain, C3HC4 (zinc finger)"/>
    <property type="match status" value="1"/>
</dbReference>
<feature type="compositionally biased region" description="Low complexity" evidence="5">
    <location>
        <begin position="389"/>
        <end position="426"/>
    </location>
</feature>
<feature type="compositionally biased region" description="Basic and acidic residues" evidence="5">
    <location>
        <begin position="251"/>
        <end position="302"/>
    </location>
</feature>
<dbReference type="SMART" id="SM00249">
    <property type="entry name" value="PHD"/>
    <property type="match status" value="1"/>
</dbReference>
<feature type="region of interest" description="Disordered" evidence="5">
    <location>
        <begin position="251"/>
        <end position="437"/>
    </location>
</feature>
<evidence type="ECO:0000256" key="3">
    <source>
        <dbReference type="ARBA" id="ARBA00022833"/>
    </source>
</evidence>
<comment type="caution">
    <text evidence="7">The sequence shown here is derived from an EMBL/GenBank/DDBJ whole genome shotgun (WGS) entry which is preliminary data.</text>
</comment>
<protein>
    <recommendedName>
        <fullName evidence="6">PHD-type domain-containing protein</fullName>
    </recommendedName>
</protein>
<keyword evidence="8" id="KW-1185">Reference proteome</keyword>
<keyword evidence="3" id="KW-0862">Zinc</keyword>
<dbReference type="EMBL" id="BRXZ01000741">
    <property type="protein sequence ID" value="GMH52529.1"/>
    <property type="molecule type" value="Genomic_DNA"/>
</dbReference>
<feature type="region of interest" description="Disordered" evidence="5">
    <location>
        <begin position="516"/>
        <end position="541"/>
    </location>
</feature>
<proteinExistence type="predicted"/>
<dbReference type="InterPro" id="IPR019787">
    <property type="entry name" value="Znf_PHD-finger"/>
</dbReference>
<reference evidence="7" key="1">
    <citation type="submission" date="2022-07" db="EMBL/GenBank/DDBJ databases">
        <title>Genome analysis of Parmales, a sister group of diatoms, reveals the evolutionary specialization of diatoms from phago-mixotrophs to photoautotrophs.</title>
        <authorList>
            <person name="Ban H."/>
            <person name="Sato S."/>
            <person name="Yoshikawa S."/>
            <person name="Kazumasa Y."/>
            <person name="Nakamura Y."/>
            <person name="Ichinomiya M."/>
            <person name="Saitoh K."/>
            <person name="Sato N."/>
            <person name="Blanc-Mathieu R."/>
            <person name="Endo H."/>
            <person name="Kuwata A."/>
            <person name="Ogata H."/>
        </authorList>
    </citation>
    <scope>NUCLEOTIDE SEQUENCE</scope>
</reference>
<dbReference type="InterPro" id="IPR011011">
    <property type="entry name" value="Znf_FYVE_PHD"/>
</dbReference>
<dbReference type="AlphaFoldDB" id="A0A9W6ZDV9"/>
<name>A0A9W6ZDV9_9STRA</name>
<dbReference type="SUPFAM" id="SSF57903">
    <property type="entry name" value="FYVE/PHD zinc finger"/>
    <property type="match status" value="1"/>
</dbReference>
<accession>A0A9W6ZDV9</accession>